<dbReference type="PANTHER" id="PTHR47154">
    <property type="entry name" value="G-PROTEIN COUPLED RECEPTOR MTH-RELATED"/>
    <property type="match status" value="1"/>
</dbReference>
<keyword evidence="10" id="KW-0807">Transducer</keyword>
<evidence type="ECO:0000313" key="15">
    <source>
        <dbReference type="EMBL" id="JAV06728.1"/>
    </source>
</evidence>
<keyword evidence="3" id="KW-1003">Cell membrane</keyword>
<dbReference type="GO" id="GO:0005886">
    <property type="term" value="C:plasma membrane"/>
    <property type="evidence" value="ECO:0007669"/>
    <property type="project" value="UniProtKB-SubCell"/>
</dbReference>
<name>A0A1L8DJU0_9DIPT</name>
<dbReference type="GO" id="GO:0008528">
    <property type="term" value="F:G protein-coupled peptide receptor activity"/>
    <property type="evidence" value="ECO:0007669"/>
    <property type="project" value="TreeGrafter"/>
</dbReference>
<evidence type="ECO:0000256" key="7">
    <source>
        <dbReference type="ARBA" id="ARBA00023040"/>
    </source>
</evidence>
<feature type="signal peptide" evidence="13">
    <location>
        <begin position="1"/>
        <end position="23"/>
    </location>
</feature>
<dbReference type="SUPFAM" id="SSF81321">
    <property type="entry name" value="Family A G protein-coupled receptor-like"/>
    <property type="match status" value="1"/>
</dbReference>
<evidence type="ECO:0000256" key="10">
    <source>
        <dbReference type="ARBA" id="ARBA00023224"/>
    </source>
</evidence>
<evidence type="ECO:0000256" key="12">
    <source>
        <dbReference type="SAM" id="Phobius"/>
    </source>
</evidence>
<dbReference type="EMBL" id="GFDF01007356">
    <property type="protein sequence ID" value="JAV06728.1"/>
    <property type="molecule type" value="Transcribed_RNA"/>
</dbReference>
<evidence type="ECO:0000256" key="6">
    <source>
        <dbReference type="ARBA" id="ARBA00022989"/>
    </source>
</evidence>
<keyword evidence="4 12" id="KW-0812">Transmembrane</keyword>
<accession>A0A1L8DJU0</accession>
<dbReference type="Pfam" id="PF00002">
    <property type="entry name" value="7tm_2"/>
    <property type="match status" value="1"/>
</dbReference>
<dbReference type="Gene3D" id="2.30.160.11">
    <property type="match status" value="1"/>
</dbReference>
<evidence type="ECO:0000256" key="8">
    <source>
        <dbReference type="ARBA" id="ARBA00023136"/>
    </source>
</evidence>
<dbReference type="Gene3D" id="1.20.1070.10">
    <property type="entry name" value="Rhodopsin 7-helix transmembrane proteins"/>
    <property type="match status" value="1"/>
</dbReference>
<dbReference type="AlphaFoldDB" id="A0A1L8DJU0"/>
<dbReference type="InterPro" id="IPR023311">
    <property type="entry name" value="Methusela_ecto_dom_2"/>
</dbReference>
<feature type="transmembrane region" description="Helical" evidence="12">
    <location>
        <begin position="433"/>
        <end position="453"/>
    </location>
</feature>
<evidence type="ECO:0000256" key="9">
    <source>
        <dbReference type="ARBA" id="ARBA00023170"/>
    </source>
</evidence>
<protein>
    <submittedName>
        <fullName evidence="15">Putative g protein-coupled receptor</fullName>
    </submittedName>
</protein>
<evidence type="ECO:0000256" key="13">
    <source>
        <dbReference type="SAM" id="SignalP"/>
    </source>
</evidence>
<evidence type="ECO:0000259" key="14">
    <source>
        <dbReference type="PROSITE" id="PS50261"/>
    </source>
</evidence>
<feature type="transmembrane region" description="Helical" evidence="12">
    <location>
        <begin position="256"/>
        <end position="274"/>
    </location>
</feature>
<dbReference type="SUPFAM" id="SSF63877">
    <property type="entry name" value="Methuselah ectodomain"/>
    <property type="match status" value="1"/>
</dbReference>
<evidence type="ECO:0000256" key="1">
    <source>
        <dbReference type="ARBA" id="ARBA00004651"/>
    </source>
</evidence>
<feature type="transmembrane region" description="Helical" evidence="12">
    <location>
        <begin position="286"/>
        <end position="307"/>
    </location>
</feature>
<evidence type="ECO:0000256" key="4">
    <source>
        <dbReference type="ARBA" id="ARBA00022692"/>
    </source>
</evidence>
<keyword evidence="7" id="KW-0297">G-protein coupled receptor</keyword>
<dbReference type="InterPro" id="IPR044860">
    <property type="entry name" value="Methusela_ecto_dom_1"/>
</dbReference>
<keyword evidence="6 12" id="KW-1133">Transmembrane helix</keyword>
<dbReference type="PANTHER" id="PTHR47154:SF2">
    <property type="entry name" value="G-PROTEIN COUPLED RECEPTOR MTH-RELATED"/>
    <property type="match status" value="1"/>
</dbReference>
<dbReference type="InterPro" id="IPR000832">
    <property type="entry name" value="GPCR_2_secretin-like"/>
</dbReference>
<feature type="domain" description="G-protein coupled receptors family 2 profile 2" evidence="14">
    <location>
        <begin position="220"/>
        <end position="483"/>
    </location>
</feature>
<evidence type="ECO:0000256" key="3">
    <source>
        <dbReference type="ARBA" id="ARBA00022475"/>
    </source>
</evidence>
<feature type="transmembrane region" description="Helical" evidence="12">
    <location>
        <begin position="379"/>
        <end position="398"/>
    </location>
</feature>
<evidence type="ECO:0000256" key="11">
    <source>
        <dbReference type="SAM" id="MobiDB-lite"/>
    </source>
</evidence>
<organism evidence="15">
    <name type="scientific">Nyssomyia neivai</name>
    <dbReference type="NCBI Taxonomy" id="330878"/>
    <lineage>
        <taxon>Eukaryota</taxon>
        <taxon>Metazoa</taxon>
        <taxon>Ecdysozoa</taxon>
        <taxon>Arthropoda</taxon>
        <taxon>Hexapoda</taxon>
        <taxon>Insecta</taxon>
        <taxon>Pterygota</taxon>
        <taxon>Neoptera</taxon>
        <taxon>Endopterygota</taxon>
        <taxon>Diptera</taxon>
        <taxon>Nematocera</taxon>
        <taxon>Psychodoidea</taxon>
        <taxon>Psychodidae</taxon>
        <taxon>Nyssomyia</taxon>
    </lineage>
</organism>
<proteinExistence type="inferred from homology"/>
<comment type="subcellular location">
    <subcellularLocation>
        <location evidence="1">Cell membrane</location>
        <topology evidence="1">Multi-pass membrane protein</topology>
    </subcellularLocation>
</comment>
<dbReference type="GO" id="GO:0007166">
    <property type="term" value="P:cell surface receptor signaling pathway"/>
    <property type="evidence" value="ECO:0007669"/>
    <property type="project" value="InterPro"/>
</dbReference>
<feature type="compositionally biased region" description="Polar residues" evidence="11">
    <location>
        <begin position="528"/>
        <end position="538"/>
    </location>
</feature>
<dbReference type="InterPro" id="IPR010596">
    <property type="entry name" value="Methuselah_N_dom"/>
</dbReference>
<dbReference type="Gene3D" id="2.170.180.11">
    <property type="entry name" value="Methuselah ectodomain, domain 2"/>
    <property type="match status" value="1"/>
</dbReference>
<reference evidence="15" key="1">
    <citation type="submission" date="2016-12" db="EMBL/GenBank/DDBJ databases">
        <title>An insight into the sialome and mialome of the sand fly, Nyssomyia neivai.</title>
        <authorList>
            <person name="Sebastian V."/>
            <person name="Goulart T.M."/>
            <person name="Oliveira W."/>
            <person name="Calvo E."/>
            <person name="Oliveira L.F."/>
            <person name="Pinto M.C."/>
            <person name="Rosselino A.M."/>
            <person name="Ribeiro J.M."/>
        </authorList>
    </citation>
    <scope>NUCLEOTIDE SEQUENCE</scope>
</reference>
<feature type="chain" id="PRO_5012882861" evidence="13">
    <location>
        <begin position="24"/>
        <end position="549"/>
    </location>
</feature>
<feature type="transmembrane region" description="Helical" evidence="12">
    <location>
        <begin position="328"/>
        <end position="352"/>
    </location>
</feature>
<keyword evidence="9 15" id="KW-0675">Receptor</keyword>
<comment type="similarity">
    <text evidence="2">Belongs to the G-protein coupled receptor 2 family. Mth subfamily.</text>
</comment>
<dbReference type="InterPro" id="IPR036272">
    <property type="entry name" value="Methuselah_N_sf"/>
</dbReference>
<dbReference type="CDD" id="cd15039">
    <property type="entry name" value="7tmB3_Methuselah-like"/>
    <property type="match status" value="1"/>
</dbReference>
<evidence type="ECO:0000256" key="2">
    <source>
        <dbReference type="ARBA" id="ARBA00008979"/>
    </source>
</evidence>
<evidence type="ECO:0000256" key="5">
    <source>
        <dbReference type="ARBA" id="ARBA00022729"/>
    </source>
</evidence>
<feature type="transmembrane region" description="Helical" evidence="12">
    <location>
        <begin position="221"/>
        <end position="244"/>
    </location>
</feature>
<dbReference type="Pfam" id="PF06652">
    <property type="entry name" value="Methuselah_N"/>
    <property type="match status" value="1"/>
</dbReference>
<feature type="region of interest" description="Disordered" evidence="11">
    <location>
        <begin position="528"/>
        <end position="549"/>
    </location>
</feature>
<dbReference type="InterPro" id="IPR051384">
    <property type="entry name" value="Mth_GPCR"/>
</dbReference>
<sequence length="549" mass="62723">MGMDKVTTLVALLALTSWSPVAPQTLVKDSLSVPCPYFDTINITGGVFDDGGNILFDGILYPPHLFGTYDYEMVNRTTKYSVEPHIRGCICEIKQNCIKYCCPKNYVYNRGECSEYRASSPILLDVSEENGDVMENVNVEQRFGIVYGKPCGAMYALEPENFETDQFELQYSGTLKLVDDAPRGKNEYCIARTIAQNHTEEHPEVHTRIFVCFPDQENAKFVIYPIGMLLSVPFLVVTFLVYAIIPELRNLHGKCLMCYVLGLTVGYTLLSLIHLEVPPSNFICTFMGFTAYFSFLVSFFWLNVMCIDIWWTFRGVRGIQRDADRKKYIIYSVYAWGCANVILSISLTMQFIDAVPDSMKPGIGLESCFLKSEKLTEFFYLYLPVIILISINLILFALTSFQIRTLQKETAAMNKGDSRRFNKMEADRDRFSLYLRLFIVMGVTWTMEVISWLVDPKSWIFYISDVCNCLQGFFIFMLFVWKPKIKQLIIKRYRSYRGLPVSSKASRSSTRTSTSHVSMAATTSINRSSMKANNNSVSEKSHFMTEIGD</sequence>
<feature type="transmembrane region" description="Helical" evidence="12">
    <location>
        <begin position="459"/>
        <end position="481"/>
    </location>
</feature>
<keyword evidence="8 12" id="KW-0472">Membrane</keyword>
<keyword evidence="5 13" id="KW-0732">Signal</keyword>
<dbReference type="PROSITE" id="PS50261">
    <property type="entry name" value="G_PROTEIN_RECEP_F2_4"/>
    <property type="match status" value="1"/>
</dbReference>
<dbReference type="InterPro" id="IPR017981">
    <property type="entry name" value="GPCR_2-like_7TM"/>
</dbReference>